<name>A0ABN1ARU2_9SPHN</name>
<organism evidence="5 6">
    <name type="scientific">Parasphingorhabdus litoris</name>
    <dbReference type="NCBI Taxonomy" id="394733"/>
    <lineage>
        <taxon>Bacteria</taxon>
        <taxon>Pseudomonadati</taxon>
        <taxon>Pseudomonadota</taxon>
        <taxon>Alphaproteobacteria</taxon>
        <taxon>Sphingomonadales</taxon>
        <taxon>Sphingomonadaceae</taxon>
        <taxon>Parasphingorhabdus</taxon>
    </lineage>
</organism>
<protein>
    <submittedName>
        <fullName evidence="5">Threonine/serine dehydratase</fullName>
    </submittedName>
</protein>
<comment type="caution">
    <text evidence="5">The sequence shown here is derived from an EMBL/GenBank/DDBJ whole genome shotgun (WGS) entry which is preliminary data.</text>
</comment>
<dbReference type="RefSeq" id="WP_229953342.1">
    <property type="nucleotide sequence ID" value="NZ_BAAAEM010000003.1"/>
</dbReference>
<evidence type="ECO:0000259" key="4">
    <source>
        <dbReference type="Pfam" id="PF00291"/>
    </source>
</evidence>
<dbReference type="PANTHER" id="PTHR48078:SF6">
    <property type="entry name" value="L-THREONINE DEHYDRATASE CATABOLIC TDCB"/>
    <property type="match status" value="1"/>
</dbReference>
<feature type="domain" description="Tryptophan synthase beta chain-like PALP" evidence="4">
    <location>
        <begin position="31"/>
        <end position="308"/>
    </location>
</feature>
<reference evidence="5 6" key="1">
    <citation type="journal article" date="2019" name="Int. J. Syst. Evol. Microbiol.">
        <title>The Global Catalogue of Microorganisms (GCM) 10K type strain sequencing project: providing services to taxonomists for standard genome sequencing and annotation.</title>
        <authorList>
            <consortium name="The Broad Institute Genomics Platform"/>
            <consortium name="The Broad Institute Genome Sequencing Center for Infectious Disease"/>
            <person name="Wu L."/>
            <person name="Ma J."/>
        </authorList>
    </citation>
    <scope>NUCLEOTIDE SEQUENCE [LARGE SCALE GENOMIC DNA]</scope>
    <source>
        <strain evidence="5 6">JCM 14162</strain>
    </source>
</reference>
<dbReference type="SUPFAM" id="SSF53686">
    <property type="entry name" value="Tryptophan synthase beta subunit-like PLP-dependent enzymes"/>
    <property type="match status" value="1"/>
</dbReference>
<keyword evidence="2" id="KW-0663">Pyridoxal phosphate</keyword>
<dbReference type="CDD" id="cd01562">
    <property type="entry name" value="Thr-dehyd"/>
    <property type="match status" value="1"/>
</dbReference>
<dbReference type="Pfam" id="PF00291">
    <property type="entry name" value="PALP"/>
    <property type="match status" value="1"/>
</dbReference>
<keyword evidence="6" id="KW-1185">Reference proteome</keyword>
<accession>A0ABN1ARU2</accession>
<dbReference type="PANTHER" id="PTHR48078">
    <property type="entry name" value="THREONINE DEHYDRATASE, MITOCHONDRIAL-RELATED"/>
    <property type="match status" value="1"/>
</dbReference>
<evidence type="ECO:0000313" key="5">
    <source>
        <dbReference type="EMBL" id="GAA0482595.1"/>
    </source>
</evidence>
<dbReference type="Gene3D" id="3.40.50.1100">
    <property type="match status" value="2"/>
</dbReference>
<comment type="cofactor">
    <cofactor evidence="1">
        <name>pyridoxal 5'-phosphate</name>
        <dbReference type="ChEBI" id="CHEBI:597326"/>
    </cofactor>
</comment>
<sequence length="326" mass="34165">MTEQLLLDPSRKPSAAGVERAAAKVADILPKTPLLPLTVDGKTIWCKAECLQPIGAFKIRGGWHRLTDLTEDQRKCGVVAFSSGNHAQGVAWAARRLGVKATIIMPADAPLAKLENTKKLGAEVITYDRLADSREELAAEIAGKNGAVVVPSFDDPWIIEGQGSTGVEIREQMIAQAGAPPDHLVACCGGGGLATGISLVNPEAAITVVEPEGWDDMKRSLEGGSIVPVQDNPPPTECDALQTLLVSPLTFDALKAREATGLVVTKAEVHHAMRVAFEKLRLVVEPGGAVALAAILSGKAAVTDRTAITISGGNVDRDRFAAIIGA</sequence>
<gene>
    <name evidence="5" type="ORF">GCM10009096_26200</name>
</gene>
<dbReference type="InterPro" id="IPR036052">
    <property type="entry name" value="TrpB-like_PALP_sf"/>
</dbReference>
<dbReference type="EMBL" id="BAAAEM010000003">
    <property type="protein sequence ID" value="GAA0482595.1"/>
    <property type="molecule type" value="Genomic_DNA"/>
</dbReference>
<proteinExistence type="predicted"/>
<evidence type="ECO:0000256" key="2">
    <source>
        <dbReference type="ARBA" id="ARBA00022898"/>
    </source>
</evidence>
<evidence type="ECO:0000256" key="1">
    <source>
        <dbReference type="ARBA" id="ARBA00001933"/>
    </source>
</evidence>
<keyword evidence="3" id="KW-0456">Lyase</keyword>
<dbReference type="Proteomes" id="UP001500713">
    <property type="component" value="Unassembled WGS sequence"/>
</dbReference>
<evidence type="ECO:0000256" key="3">
    <source>
        <dbReference type="ARBA" id="ARBA00023239"/>
    </source>
</evidence>
<evidence type="ECO:0000313" key="6">
    <source>
        <dbReference type="Proteomes" id="UP001500713"/>
    </source>
</evidence>
<dbReference type="InterPro" id="IPR001926">
    <property type="entry name" value="TrpB-like_PALP"/>
</dbReference>
<dbReference type="InterPro" id="IPR050147">
    <property type="entry name" value="Ser/Thr_Dehydratase"/>
</dbReference>